<dbReference type="InterPro" id="IPR036823">
    <property type="entry name" value="Ribosomal_uS7_dom_sf"/>
</dbReference>
<protein>
    <recommendedName>
        <fullName evidence="7">30S ribosomal protein S7</fullName>
    </recommendedName>
</protein>
<evidence type="ECO:0000256" key="1">
    <source>
        <dbReference type="ARBA" id="ARBA00007151"/>
    </source>
</evidence>
<keyword evidence="6" id="KW-0687">Ribonucleoprotein</keyword>
<evidence type="ECO:0000256" key="3">
    <source>
        <dbReference type="ARBA" id="ARBA00022730"/>
    </source>
</evidence>
<evidence type="ECO:0000313" key="9">
    <source>
        <dbReference type="EMBL" id="PIM96472.1"/>
    </source>
</evidence>
<reference evidence="9" key="1">
    <citation type="submission" date="2017-09" db="EMBL/GenBank/DDBJ databases">
        <authorList>
            <person name="Campbell M.A."/>
            <person name="Lukasik P."/>
            <person name="Simon C."/>
            <person name="McCutcheon J.P."/>
        </authorList>
    </citation>
    <scope>NUCLEOTIDE SEQUENCE [LARGE SCALE GENOMIC DNA]</scope>
    <source>
        <strain evidence="9">ALECUR</strain>
    </source>
</reference>
<evidence type="ECO:0000256" key="2">
    <source>
        <dbReference type="ARBA" id="ARBA00022555"/>
    </source>
</evidence>
<gene>
    <name evidence="9" type="primary">rpsG</name>
    <name evidence="9" type="ORF">alecur_74</name>
</gene>
<evidence type="ECO:0000256" key="7">
    <source>
        <dbReference type="ARBA" id="ARBA00035524"/>
    </source>
</evidence>
<evidence type="ECO:0000313" key="10">
    <source>
        <dbReference type="Proteomes" id="UP000229529"/>
    </source>
</evidence>
<keyword evidence="10" id="KW-1185">Reference proteome</keyword>
<sequence>MARRVGINNNTPSYSDKCLILSKMINCIMKDGKKRLAMLILRKSLDYINNKFQMNPLKVLYEAIDNVVPYIEVRGMKVGGTSYQIPIDIPANRRLGLGLRWIVNAARQRKEATVWLRLAWEVIDSALRRSTSYRRKETMHNLAKSNQAFAHMGW</sequence>
<keyword evidence="3" id="KW-0699">rRNA-binding</keyword>
<feature type="domain" description="Small ribosomal subunit protein uS7" evidence="8">
    <location>
        <begin position="11"/>
        <end position="147"/>
    </location>
</feature>
<keyword evidence="2" id="KW-0820">tRNA-binding</keyword>
<evidence type="ECO:0000256" key="5">
    <source>
        <dbReference type="ARBA" id="ARBA00022980"/>
    </source>
</evidence>
<evidence type="ECO:0000259" key="8">
    <source>
        <dbReference type="Pfam" id="PF00177"/>
    </source>
</evidence>
<dbReference type="Proteomes" id="UP000229529">
    <property type="component" value="Unassembled WGS sequence"/>
</dbReference>
<dbReference type="InterPro" id="IPR023798">
    <property type="entry name" value="Ribosomal_uS7_dom"/>
</dbReference>
<evidence type="ECO:0000256" key="6">
    <source>
        <dbReference type="ARBA" id="ARBA00023274"/>
    </source>
</evidence>
<dbReference type="NCBIfam" id="TIGR01029">
    <property type="entry name" value="rpsG_bact"/>
    <property type="match status" value="1"/>
</dbReference>
<dbReference type="EMBL" id="NXGS01000030">
    <property type="protein sequence ID" value="PIM96472.1"/>
    <property type="molecule type" value="Genomic_DNA"/>
</dbReference>
<comment type="caution">
    <text evidence="9">The sequence shown here is derived from an EMBL/GenBank/DDBJ whole genome shotgun (WGS) entry which is preliminary data.</text>
</comment>
<dbReference type="InterPro" id="IPR005717">
    <property type="entry name" value="Ribosomal_uS7_bac/org-type"/>
</dbReference>
<proteinExistence type="inferred from homology"/>
<dbReference type="InterPro" id="IPR000235">
    <property type="entry name" value="Ribosomal_uS7"/>
</dbReference>
<dbReference type="Gene3D" id="1.10.455.10">
    <property type="entry name" value="Ribosomal protein S7 domain"/>
    <property type="match status" value="1"/>
</dbReference>
<accession>A0ABX4MHG2</accession>
<keyword evidence="5 9" id="KW-0689">Ribosomal protein</keyword>
<organism evidence="9 10">
    <name type="scientific">Candidatus Hodgkinia cicadicola</name>
    <dbReference type="NCBI Taxonomy" id="573658"/>
    <lineage>
        <taxon>Bacteria</taxon>
        <taxon>Pseudomonadati</taxon>
        <taxon>Pseudomonadota</taxon>
        <taxon>Alphaproteobacteria</taxon>
        <taxon>Hyphomicrobiales</taxon>
        <taxon>Candidatus Hodgkinia</taxon>
    </lineage>
</organism>
<dbReference type="PIRSF" id="PIRSF002122">
    <property type="entry name" value="RPS7p_RPS7a_RPS5e_RPS7o"/>
    <property type="match status" value="1"/>
</dbReference>
<evidence type="ECO:0000256" key="4">
    <source>
        <dbReference type="ARBA" id="ARBA00022884"/>
    </source>
</evidence>
<dbReference type="GO" id="GO:0005840">
    <property type="term" value="C:ribosome"/>
    <property type="evidence" value="ECO:0007669"/>
    <property type="project" value="UniProtKB-KW"/>
</dbReference>
<dbReference type="PANTHER" id="PTHR11205">
    <property type="entry name" value="RIBOSOMAL PROTEIN S7"/>
    <property type="match status" value="1"/>
</dbReference>
<comment type="similarity">
    <text evidence="1">Belongs to the universal ribosomal protein uS7 family.</text>
</comment>
<dbReference type="SUPFAM" id="SSF47973">
    <property type="entry name" value="Ribosomal protein S7"/>
    <property type="match status" value="1"/>
</dbReference>
<dbReference type="Pfam" id="PF00177">
    <property type="entry name" value="Ribosomal_S7"/>
    <property type="match status" value="1"/>
</dbReference>
<keyword evidence="4" id="KW-0694">RNA-binding</keyword>
<name>A0ABX4MHG2_9HYPH</name>